<protein>
    <submittedName>
        <fullName evidence="1">Uncharacterized protein</fullName>
    </submittedName>
</protein>
<dbReference type="EMBL" id="CP028901">
    <property type="protein sequence ID" value="AWB34139.1"/>
    <property type="molecule type" value="Genomic_DNA"/>
</dbReference>
<name>A0A2R4XK99_9BURK</name>
<evidence type="ECO:0000313" key="2">
    <source>
        <dbReference type="Proteomes" id="UP000244571"/>
    </source>
</evidence>
<dbReference type="KEGG" id="boz:DBV39_10965"/>
<accession>A0A2R4XK99</accession>
<gene>
    <name evidence="1" type="ORF">DBV39_10965</name>
</gene>
<proteinExistence type="predicted"/>
<reference evidence="1 2" key="1">
    <citation type="submission" date="2018-04" db="EMBL/GenBank/DDBJ databases">
        <title>Bordetella sp. HZ20 isolated from seawater.</title>
        <authorList>
            <person name="Sun C."/>
        </authorList>
    </citation>
    <scope>NUCLEOTIDE SEQUENCE [LARGE SCALE GENOMIC DNA]</scope>
    <source>
        <strain evidence="1 2">HZ20</strain>
    </source>
</reference>
<evidence type="ECO:0000313" key="1">
    <source>
        <dbReference type="EMBL" id="AWB34139.1"/>
    </source>
</evidence>
<dbReference type="AlphaFoldDB" id="A0A2R4XK99"/>
<sequence>MVADAFWNTVQQQRLESGQAPGAQEVLTALLNERRQSGWDQGQLGWYRNDTLGLCKLAAQNNDHRPCLSLATIVLILDACGANNDGWHAQTGPFRSGAAFVSTSALLLFARSARHLGYDAERLHTIFVEAAESILTPLGSARPDVSHGDLWKLVRVDLTRELKSRFTERAVPSVCEPVL</sequence>
<dbReference type="Proteomes" id="UP000244571">
    <property type="component" value="Chromosome"/>
</dbReference>
<keyword evidence="2" id="KW-1185">Reference proteome</keyword>
<organism evidence="1 2">
    <name type="scientific">Orrella marina</name>
    <dbReference type="NCBI Taxonomy" id="2163011"/>
    <lineage>
        <taxon>Bacteria</taxon>
        <taxon>Pseudomonadati</taxon>
        <taxon>Pseudomonadota</taxon>
        <taxon>Betaproteobacteria</taxon>
        <taxon>Burkholderiales</taxon>
        <taxon>Alcaligenaceae</taxon>
        <taxon>Orrella</taxon>
    </lineage>
</organism>